<feature type="transmembrane region" description="Helical" evidence="2">
    <location>
        <begin position="317"/>
        <end position="336"/>
    </location>
</feature>
<dbReference type="Proteomes" id="UP000298484">
    <property type="component" value="Unassembled WGS sequence"/>
</dbReference>
<feature type="compositionally biased region" description="Basic and acidic residues" evidence="1">
    <location>
        <begin position="115"/>
        <end position="124"/>
    </location>
</feature>
<evidence type="ECO:0000256" key="2">
    <source>
        <dbReference type="SAM" id="Phobius"/>
    </source>
</evidence>
<dbReference type="RefSeq" id="WP_135108882.1">
    <property type="nucleotide sequence ID" value="NZ_SRHY01000003.1"/>
</dbReference>
<dbReference type="Pfam" id="PF07698">
    <property type="entry name" value="7TM-7TMR_HD"/>
    <property type="match status" value="1"/>
</dbReference>
<keyword evidence="2" id="KW-0812">Transmembrane</keyword>
<dbReference type="InterPro" id="IPR006675">
    <property type="entry name" value="HDIG_dom"/>
</dbReference>
<dbReference type="Gene3D" id="1.10.3210.10">
    <property type="entry name" value="Hypothetical protein af1432"/>
    <property type="match status" value="1"/>
</dbReference>
<dbReference type="Pfam" id="PF01966">
    <property type="entry name" value="HD"/>
    <property type="match status" value="1"/>
</dbReference>
<feature type="transmembrane region" description="Helical" evidence="2">
    <location>
        <begin position="367"/>
        <end position="387"/>
    </location>
</feature>
<evidence type="ECO:0000256" key="1">
    <source>
        <dbReference type="SAM" id="MobiDB-lite"/>
    </source>
</evidence>
<dbReference type="OrthoDB" id="9806952at2"/>
<dbReference type="InterPro" id="IPR006674">
    <property type="entry name" value="HD_domain"/>
</dbReference>
<feature type="transmembrane region" description="Helical" evidence="2">
    <location>
        <begin position="422"/>
        <end position="442"/>
    </location>
</feature>
<organism evidence="4 5">
    <name type="scientific">Lentibacillus salicampi</name>
    <dbReference type="NCBI Taxonomy" id="175306"/>
    <lineage>
        <taxon>Bacteria</taxon>
        <taxon>Bacillati</taxon>
        <taxon>Bacillota</taxon>
        <taxon>Bacilli</taxon>
        <taxon>Bacillales</taxon>
        <taxon>Bacillaceae</taxon>
        <taxon>Lentibacillus</taxon>
    </lineage>
</organism>
<proteinExistence type="predicted"/>
<dbReference type="InterPro" id="IPR052722">
    <property type="entry name" value="PgpH_phosphodiesterase"/>
</dbReference>
<name>A0A4Y9AFF4_9BACI</name>
<feature type="transmembrane region" description="Helical" evidence="2">
    <location>
        <begin position="454"/>
        <end position="475"/>
    </location>
</feature>
<dbReference type="InterPro" id="IPR011621">
    <property type="entry name" value="Metal-dep_PHydrolase_7TM_intra"/>
</dbReference>
<dbReference type="InterPro" id="IPR011624">
    <property type="entry name" value="Metal-dep_PHydrolase_7TM_extra"/>
</dbReference>
<feature type="region of interest" description="Disordered" evidence="1">
    <location>
        <begin position="115"/>
        <end position="134"/>
    </location>
</feature>
<keyword evidence="2" id="KW-1133">Transmembrane helix</keyword>
<comment type="caution">
    <text evidence="4">The sequence shown here is derived from an EMBL/GenBank/DDBJ whole genome shotgun (WGS) entry which is preliminary data.</text>
</comment>
<keyword evidence="2" id="KW-0472">Membrane</keyword>
<protein>
    <submittedName>
        <fullName evidence="4">HDIG domain-containing protein</fullName>
    </submittedName>
</protein>
<feature type="transmembrane region" description="Helical" evidence="2">
    <location>
        <begin position="284"/>
        <end position="305"/>
    </location>
</feature>
<feature type="transmembrane region" description="Helical" evidence="2">
    <location>
        <begin position="14"/>
        <end position="34"/>
    </location>
</feature>
<dbReference type="SUPFAM" id="SSF109604">
    <property type="entry name" value="HD-domain/PDEase-like"/>
    <property type="match status" value="1"/>
</dbReference>
<evidence type="ECO:0000313" key="4">
    <source>
        <dbReference type="EMBL" id="TFJ94082.1"/>
    </source>
</evidence>
<gene>
    <name evidence="4" type="ORF">E4U82_04515</name>
</gene>
<dbReference type="CDD" id="cd00077">
    <property type="entry name" value="HDc"/>
    <property type="match status" value="1"/>
</dbReference>
<dbReference type="InterPro" id="IPR003607">
    <property type="entry name" value="HD/PDEase_dom"/>
</dbReference>
<dbReference type="PROSITE" id="PS51831">
    <property type="entry name" value="HD"/>
    <property type="match status" value="1"/>
</dbReference>
<dbReference type="Pfam" id="PF07697">
    <property type="entry name" value="7TMR-HDED"/>
    <property type="match status" value="1"/>
</dbReference>
<dbReference type="NCBIfam" id="TIGR00277">
    <property type="entry name" value="HDIG"/>
    <property type="match status" value="1"/>
</dbReference>
<keyword evidence="5" id="KW-1185">Reference proteome</keyword>
<feature type="domain" description="HD" evidence="3">
    <location>
        <begin position="508"/>
        <end position="650"/>
    </location>
</feature>
<dbReference type="EMBL" id="SRHY01000003">
    <property type="protein sequence ID" value="TFJ94082.1"/>
    <property type="molecule type" value="Genomic_DNA"/>
</dbReference>
<reference evidence="4 5" key="1">
    <citation type="submission" date="2019-03" db="EMBL/GenBank/DDBJ databases">
        <title>Genome sequence of Lentibacillus salicampi ATCC BAA-719.</title>
        <authorList>
            <person name="Maclea K.S."/>
            <person name="Simoes Junior M."/>
        </authorList>
    </citation>
    <scope>NUCLEOTIDE SEQUENCE [LARGE SCALE GENOMIC DNA]</scope>
    <source>
        <strain evidence="4 5">ATCC BAA-719</strain>
    </source>
</reference>
<dbReference type="AlphaFoldDB" id="A0A4Y9AFF4"/>
<accession>A0A4Y9AFF4</accession>
<sequence length="716" mass="80438">MKWLHNMNLFIKRIWSGWVVILTVLLIGIFFFLVTVPNVLTETYDIERFTSAEETIRSPVTIENKQETERKTRKTVQSVEDRFNISSEITEEREAYIQEVFDAIATLNKAEKERNIPKSADKNTNDVTGSQGSEDKLDRLKEVLSPEITESINNGLLYELLNAEPEELEDGRKLLSRSVNDVMENGIRAENIQRAQTEVEESIQFSDLSPEMKTTLTGLAEFVVTENSFFDAERTAEARKEAAGNVDPVVIRAGEVIVREGQTITNEIYEELDLVGILDDELNIFPVFGLVLLIILMMIVLTYELKMLAKNAELDKKQLAAIFFISIIVLALMKIVSLYTTSVNQLFFAVPAAAGVLLVKQLLDERLAIVLSILYAILGSIMFNGHIPGSLNVEAGIYFLFSQMAGIIFLRNVKDRLAVLKAGVGMTAINMMVILLFLFLSIEKYALPDFFLLSGYGVIAAFSSVVLTLGLLPFFETGLGILSDYKLLSLAKPNQPLLRKILTEAPGTYHHSVMVANLAETACESIGANGLLARVGAYYHDIGKTVMPHYFIENQMSIKNPHDVLDPKQSADIIINHPYDGAAILKDHKLPTEIVDIAMQHHGTTLLKYFYYKELEKNKHEKEEAFRYPGPKPQTKEAAVICICDAVEAAVRSLKEPTEEKIDEIVASIVNDRLMDEQLNECPLTLKELARVHQTIRETLQGIFHSRIQYPMKEAK</sequence>
<dbReference type="PANTHER" id="PTHR36442">
    <property type="entry name" value="CYCLIC-DI-AMP PHOSPHODIESTERASE PGPH"/>
    <property type="match status" value="1"/>
</dbReference>
<feature type="transmembrane region" description="Helical" evidence="2">
    <location>
        <begin position="393"/>
        <end position="410"/>
    </location>
</feature>
<dbReference type="SMART" id="SM00471">
    <property type="entry name" value="HDc"/>
    <property type="match status" value="1"/>
</dbReference>
<evidence type="ECO:0000259" key="3">
    <source>
        <dbReference type="PROSITE" id="PS51831"/>
    </source>
</evidence>
<dbReference type="PANTHER" id="PTHR36442:SF1">
    <property type="entry name" value="CYCLIC-DI-AMP PHOSPHODIESTERASE PGPH"/>
    <property type="match status" value="1"/>
</dbReference>
<evidence type="ECO:0000313" key="5">
    <source>
        <dbReference type="Proteomes" id="UP000298484"/>
    </source>
</evidence>